<dbReference type="KEGG" id="cfus:CYFUS_006098"/>
<gene>
    <name evidence="1" type="ORF">CYFUS_006098</name>
</gene>
<evidence type="ECO:0008006" key="3">
    <source>
        <dbReference type="Google" id="ProtNLM"/>
    </source>
</evidence>
<evidence type="ECO:0000313" key="2">
    <source>
        <dbReference type="Proteomes" id="UP000217257"/>
    </source>
</evidence>
<proteinExistence type="predicted"/>
<protein>
    <recommendedName>
        <fullName evidence="3">VCBS repeat-containing protein</fullName>
    </recommendedName>
</protein>
<organism evidence="1 2">
    <name type="scientific">Cystobacter fuscus</name>
    <dbReference type="NCBI Taxonomy" id="43"/>
    <lineage>
        <taxon>Bacteria</taxon>
        <taxon>Pseudomonadati</taxon>
        <taxon>Myxococcota</taxon>
        <taxon>Myxococcia</taxon>
        <taxon>Myxococcales</taxon>
        <taxon>Cystobacterineae</taxon>
        <taxon>Archangiaceae</taxon>
        <taxon>Cystobacter</taxon>
    </lineage>
</organism>
<name>A0A250JAW0_9BACT</name>
<sequence>MRFGTAHGSRTQGAAFWLAGKVTFPRVTVRGPPSSHSGKVAGGLTPQAAQVTFADFTGDGNADYLMADLSTNAIIEYSWAGGDGHGGWINQGRVASGVPIP</sequence>
<accession>A0A250JAW0</accession>
<reference evidence="1 2" key="1">
    <citation type="submission" date="2017-06" db="EMBL/GenBank/DDBJ databases">
        <title>Sequencing and comparative analysis of myxobacterial genomes.</title>
        <authorList>
            <person name="Rupp O."/>
            <person name="Goesmann A."/>
            <person name="Sogaard-Andersen L."/>
        </authorList>
    </citation>
    <scope>NUCLEOTIDE SEQUENCE [LARGE SCALE GENOMIC DNA]</scope>
    <source>
        <strain evidence="1 2">DSM 52655</strain>
    </source>
</reference>
<evidence type="ECO:0000313" key="1">
    <source>
        <dbReference type="EMBL" id="ATB40647.1"/>
    </source>
</evidence>
<dbReference type="Proteomes" id="UP000217257">
    <property type="component" value="Chromosome"/>
</dbReference>
<dbReference type="AlphaFoldDB" id="A0A250JAW0"/>
<dbReference type="EMBL" id="CP022098">
    <property type="protein sequence ID" value="ATB40647.1"/>
    <property type="molecule type" value="Genomic_DNA"/>
</dbReference>